<proteinExistence type="predicted"/>
<evidence type="ECO:0000313" key="1">
    <source>
        <dbReference type="Proteomes" id="UP000887563"/>
    </source>
</evidence>
<keyword evidence="1" id="KW-1185">Reference proteome</keyword>
<sequence>MLQDLEILYVDVIEEDEANGEAEIEAEQEEDDSKDWVVDKRLEESSETIFVVLSFSSRFSCFIFLLFGD</sequence>
<protein>
    <submittedName>
        <fullName evidence="2">Candidate secreted effector</fullName>
    </submittedName>
</protein>
<name>A0A914L2V6_MELIC</name>
<evidence type="ECO:0000313" key="2">
    <source>
        <dbReference type="WBParaSite" id="Minc3s00229g08106"/>
    </source>
</evidence>
<dbReference type="AlphaFoldDB" id="A0A914L2V6"/>
<dbReference type="WBParaSite" id="Minc3s00229g08106">
    <property type="protein sequence ID" value="Minc3s00229g08106"/>
    <property type="gene ID" value="Minc3s00229g08106"/>
</dbReference>
<accession>A0A914L2V6</accession>
<organism evidence="1 2">
    <name type="scientific">Meloidogyne incognita</name>
    <name type="common">Southern root-knot nematode worm</name>
    <name type="synonym">Oxyuris incognita</name>
    <dbReference type="NCBI Taxonomy" id="6306"/>
    <lineage>
        <taxon>Eukaryota</taxon>
        <taxon>Metazoa</taxon>
        <taxon>Ecdysozoa</taxon>
        <taxon>Nematoda</taxon>
        <taxon>Chromadorea</taxon>
        <taxon>Rhabditida</taxon>
        <taxon>Tylenchina</taxon>
        <taxon>Tylenchomorpha</taxon>
        <taxon>Tylenchoidea</taxon>
        <taxon>Meloidogynidae</taxon>
        <taxon>Meloidogyninae</taxon>
        <taxon>Meloidogyne</taxon>
        <taxon>Meloidogyne incognita group</taxon>
    </lineage>
</organism>
<reference evidence="2" key="1">
    <citation type="submission" date="2022-11" db="UniProtKB">
        <authorList>
            <consortium name="WormBaseParasite"/>
        </authorList>
    </citation>
    <scope>IDENTIFICATION</scope>
</reference>
<dbReference type="Proteomes" id="UP000887563">
    <property type="component" value="Unplaced"/>
</dbReference>